<comment type="caution">
    <text evidence="7">The sequence shown here is derived from an EMBL/GenBank/DDBJ whole genome shotgun (WGS) entry which is preliminary data.</text>
</comment>
<proteinExistence type="predicted"/>
<evidence type="ECO:0000313" key="8">
    <source>
        <dbReference type="Proteomes" id="UP000022910"/>
    </source>
</evidence>
<keyword evidence="3" id="KW-0418">Kinase</keyword>
<sequence>MDQLSDNTSLGMPTQTTIKHNRKRKTKILCSECNQRRELLEENHHICGVCYKAKLLYIPSGNKVIDDFIMHTLTSSSKLAGKMVFVPYNQFKDVKFIAKGGFSEVYKAIWIDGPVINNWNKKKQSFYKPEYNKNYEVVLKKLNNSKEITSKALNELKIFHEFYLNWKKKNNYEIYNQVSKYFGITQEPVTKDIMIIMPYYKSGDLINYLTNDFYSIEWHSKLKRLKEIINGLVNIHSVNILHRDFHSGNIFFNEKKYAYLGDLGLSKSATEFTDDDNNNENYGIIPYMAPEIFKGQKYTKESDIYSFGMIMWEFMTGRRPFWNRSHDAELIIEICCGLRPPIVTNAPEGYIELMKECWNSGPNKRPEATDIYNRISRMGSKCEIKKSSEIGPVTTNNPGAIYRSRPLSGIIQSAMFTMSTRSLRSESITAEVDLFHCHQKNDITFNDKRKFDDNQIENSFNGDKIIKKIKLIENENNDYITQEFELDIDINSEQCIIDKSYITQEIDFDI</sequence>
<keyword evidence="1" id="KW-0808">Transferase</keyword>
<keyword evidence="8" id="KW-1185">Reference proteome</keyword>
<gene>
    <name evidence="7" type="ORF">RirG_067940</name>
</gene>
<evidence type="ECO:0000256" key="2">
    <source>
        <dbReference type="ARBA" id="ARBA00022741"/>
    </source>
</evidence>
<accession>A0A015JZ07</accession>
<organism evidence="7 8">
    <name type="scientific">Rhizophagus irregularis (strain DAOM 197198w)</name>
    <name type="common">Glomus intraradices</name>
    <dbReference type="NCBI Taxonomy" id="1432141"/>
    <lineage>
        <taxon>Eukaryota</taxon>
        <taxon>Fungi</taxon>
        <taxon>Fungi incertae sedis</taxon>
        <taxon>Mucoromycota</taxon>
        <taxon>Glomeromycotina</taxon>
        <taxon>Glomeromycetes</taxon>
        <taxon>Glomerales</taxon>
        <taxon>Glomeraceae</taxon>
        <taxon>Rhizophagus</taxon>
    </lineage>
</organism>
<evidence type="ECO:0000256" key="4">
    <source>
        <dbReference type="ARBA" id="ARBA00022840"/>
    </source>
</evidence>
<name>A0A015JZ07_RHIIW</name>
<dbReference type="PANTHER" id="PTHR44329:SF288">
    <property type="entry name" value="MITOGEN-ACTIVATED PROTEIN KINASE KINASE KINASE 20"/>
    <property type="match status" value="1"/>
</dbReference>
<evidence type="ECO:0000313" key="7">
    <source>
        <dbReference type="EMBL" id="EXX72585.1"/>
    </source>
</evidence>
<dbReference type="PROSITE" id="PS50011">
    <property type="entry name" value="PROTEIN_KINASE_DOM"/>
    <property type="match status" value="1"/>
</dbReference>
<feature type="domain" description="Protein kinase" evidence="6">
    <location>
        <begin position="91"/>
        <end position="378"/>
    </location>
</feature>
<dbReference type="InterPro" id="IPR051681">
    <property type="entry name" value="Ser/Thr_Kinases-Pseudokinases"/>
</dbReference>
<dbReference type="Gene3D" id="1.10.510.10">
    <property type="entry name" value="Transferase(Phosphotransferase) domain 1"/>
    <property type="match status" value="1"/>
</dbReference>
<dbReference type="PANTHER" id="PTHR44329">
    <property type="entry name" value="SERINE/THREONINE-PROTEIN KINASE TNNI3K-RELATED"/>
    <property type="match status" value="1"/>
</dbReference>
<protein>
    <submittedName>
        <fullName evidence="7">Bck1p</fullName>
    </submittedName>
</protein>
<dbReference type="Proteomes" id="UP000022910">
    <property type="component" value="Unassembled WGS sequence"/>
</dbReference>
<dbReference type="AlphaFoldDB" id="A0A015JZ07"/>
<evidence type="ECO:0000256" key="1">
    <source>
        <dbReference type="ARBA" id="ARBA00022679"/>
    </source>
</evidence>
<evidence type="ECO:0000256" key="5">
    <source>
        <dbReference type="SAM" id="MobiDB-lite"/>
    </source>
</evidence>
<dbReference type="Pfam" id="PF07714">
    <property type="entry name" value="PK_Tyr_Ser-Thr"/>
    <property type="match status" value="1"/>
</dbReference>
<dbReference type="InterPro" id="IPR001245">
    <property type="entry name" value="Ser-Thr/Tyr_kinase_cat_dom"/>
</dbReference>
<evidence type="ECO:0000256" key="3">
    <source>
        <dbReference type="ARBA" id="ARBA00022777"/>
    </source>
</evidence>
<keyword evidence="4" id="KW-0067">ATP-binding</keyword>
<dbReference type="InterPro" id="IPR000719">
    <property type="entry name" value="Prot_kinase_dom"/>
</dbReference>
<dbReference type="GO" id="GO:0004674">
    <property type="term" value="F:protein serine/threonine kinase activity"/>
    <property type="evidence" value="ECO:0007669"/>
    <property type="project" value="TreeGrafter"/>
</dbReference>
<dbReference type="SMR" id="A0A015JZ07"/>
<reference evidence="7 8" key="1">
    <citation type="submission" date="2014-02" db="EMBL/GenBank/DDBJ databases">
        <title>Single nucleus genome sequencing reveals high similarity among nuclei of an endomycorrhizal fungus.</title>
        <authorList>
            <person name="Lin K."/>
            <person name="Geurts R."/>
            <person name="Zhang Z."/>
            <person name="Limpens E."/>
            <person name="Saunders D.G."/>
            <person name="Mu D."/>
            <person name="Pang E."/>
            <person name="Cao H."/>
            <person name="Cha H."/>
            <person name="Lin T."/>
            <person name="Zhou Q."/>
            <person name="Shang Y."/>
            <person name="Li Y."/>
            <person name="Ivanov S."/>
            <person name="Sharma T."/>
            <person name="Velzen R.V."/>
            <person name="Ruijter N.D."/>
            <person name="Aanen D.K."/>
            <person name="Win J."/>
            <person name="Kamoun S."/>
            <person name="Bisseling T."/>
            <person name="Huang S."/>
        </authorList>
    </citation>
    <scope>NUCLEOTIDE SEQUENCE [LARGE SCALE GENOMIC DNA]</scope>
    <source>
        <strain evidence="8">DAOM197198w</strain>
    </source>
</reference>
<dbReference type="InterPro" id="IPR011009">
    <property type="entry name" value="Kinase-like_dom_sf"/>
</dbReference>
<dbReference type="PRINTS" id="PR00109">
    <property type="entry name" value="TYRKINASE"/>
</dbReference>
<dbReference type="HOGENOM" id="CLU_000288_7_34_1"/>
<dbReference type="EMBL" id="JEMT01015223">
    <property type="protein sequence ID" value="EXX72585.1"/>
    <property type="molecule type" value="Genomic_DNA"/>
</dbReference>
<feature type="compositionally biased region" description="Polar residues" evidence="5">
    <location>
        <begin position="1"/>
        <end position="18"/>
    </location>
</feature>
<dbReference type="SUPFAM" id="SSF56112">
    <property type="entry name" value="Protein kinase-like (PK-like)"/>
    <property type="match status" value="1"/>
</dbReference>
<evidence type="ECO:0000259" key="6">
    <source>
        <dbReference type="PROSITE" id="PS50011"/>
    </source>
</evidence>
<keyword evidence="2" id="KW-0547">Nucleotide-binding</keyword>
<feature type="region of interest" description="Disordered" evidence="5">
    <location>
        <begin position="1"/>
        <end position="20"/>
    </location>
</feature>
<dbReference type="GO" id="GO:0005524">
    <property type="term" value="F:ATP binding"/>
    <property type="evidence" value="ECO:0007669"/>
    <property type="project" value="UniProtKB-KW"/>
</dbReference>